<keyword evidence="3" id="KW-1185">Reference proteome</keyword>
<dbReference type="HAMAP" id="MF_00691">
    <property type="entry name" value="PxpA"/>
    <property type="match status" value="1"/>
</dbReference>
<dbReference type="GO" id="GO:0017168">
    <property type="term" value="F:5-oxoprolinase (ATP-hydrolyzing) activity"/>
    <property type="evidence" value="ECO:0007669"/>
    <property type="project" value="UniProtKB-UniRule"/>
</dbReference>
<dbReference type="GO" id="GO:0005975">
    <property type="term" value="P:carbohydrate metabolic process"/>
    <property type="evidence" value="ECO:0007669"/>
    <property type="project" value="InterPro"/>
</dbReference>
<dbReference type="InterPro" id="IPR011330">
    <property type="entry name" value="Glyco_hydro/deAcase_b/a-brl"/>
</dbReference>
<sequence length="259" mass="28568">MVKQVDLNCDMGESFGPWKMGNDEAMMRYISSANVAGGFHAGDPTTMRRTVELAREHGVAVGIHAGYRDLVGFGRRGMQVSPREIQDELIYQLGALREFARCCGMEVQHVKPHGALYMAAARDEELSRAIVEAIRQTDPDLILYCMRASVTYEVAKEMDQPVAAEFFADRGYNEDGQIVFTRRVEQELDAQQVAERTLRAVRDGKVKTDGGADIDIELDSVCVHGDTPGAPDLARVIVEHLSENGVEIKPLAGIRKAST</sequence>
<keyword evidence="1" id="KW-0547">Nucleotide-binding</keyword>
<accession>A0A4R1BH38</accession>
<dbReference type="SUPFAM" id="SSF88713">
    <property type="entry name" value="Glycoside hydrolase/deacetylase"/>
    <property type="match status" value="1"/>
</dbReference>
<name>A0A4R1BH38_9ACTN</name>
<dbReference type="Pfam" id="PF03746">
    <property type="entry name" value="LamB_YcsF"/>
    <property type="match status" value="1"/>
</dbReference>
<dbReference type="NCBIfam" id="NF003816">
    <property type="entry name" value="PRK05406.1-5"/>
    <property type="match status" value="1"/>
</dbReference>
<keyword evidence="1" id="KW-0067">ATP-binding</keyword>
<dbReference type="AlphaFoldDB" id="A0A4R1BH38"/>
<dbReference type="Gene3D" id="3.20.20.370">
    <property type="entry name" value="Glycoside hydrolase/deacetylase"/>
    <property type="match status" value="1"/>
</dbReference>
<dbReference type="CDD" id="cd10787">
    <property type="entry name" value="LamB_YcsF_like"/>
    <property type="match status" value="1"/>
</dbReference>
<dbReference type="EMBL" id="SKBU01000016">
    <property type="protein sequence ID" value="TCJ16484.1"/>
    <property type="molecule type" value="Genomic_DNA"/>
</dbReference>
<dbReference type="InterPro" id="IPR005501">
    <property type="entry name" value="LamB/YcsF/PxpA-like"/>
</dbReference>
<dbReference type="EC" id="3.5.2.9" evidence="1"/>
<comment type="subunit">
    <text evidence="1">Forms a complex composed of PxpA, PxpB and PxpC.</text>
</comment>
<dbReference type="RefSeq" id="WP_132691564.1">
    <property type="nucleotide sequence ID" value="NZ_SKBU01000016.1"/>
</dbReference>
<dbReference type="OrthoDB" id="9773478at2"/>
<proteinExistence type="inferred from homology"/>
<dbReference type="GO" id="GO:0005524">
    <property type="term" value="F:ATP binding"/>
    <property type="evidence" value="ECO:0007669"/>
    <property type="project" value="UniProtKB-UniRule"/>
</dbReference>
<reference evidence="2 3" key="1">
    <citation type="submission" date="2019-03" db="EMBL/GenBank/DDBJ databases">
        <title>Whole genome sequence of a novel Rubrobacter taiwanensis strain, isolated from Yellowstone National Park.</title>
        <authorList>
            <person name="Freed S."/>
            <person name="Ramaley R.F."/>
            <person name="Kyndt J.A."/>
        </authorList>
    </citation>
    <scope>NUCLEOTIDE SEQUENCE [LARGE SCALE GENOMIC DNA]</scope>
    <source>
        <strain evidence="2 3">Yellowstone</strain>
    </source>
</reference>
<dbReference type="Proteomes" id="UP000295244">
    <property type="component" value="Unassembled WGS sequence"/>
</dbReference>
<organism evidence="2 3">
    <name type="scientific">Rubrobacter taiwanensis</name>
    <dbReference type="NCBI Taxonomy" id="185139"/>
    <lineage>
        <taxon>Bacteria</taxon>
        <taxon>Bacillati</taxon>
        <taxon>Actinomycetota</taxon>
        <taxon>Rubrobacteria</taxon>
        <taxon>Rubrobacterales</taxon>
        <taxon>Rubrobacteraceae</taxon>
        <taxon>Rubrobacter</taxon>
    </lineage>
</organism>
<dbReference type="PANTHER" id="PTHR30292">
    <property type="entry name" value="UNCHARACTERIZED PROTEIN YBGL-RELATED"/>
    <property type="match status" value="1"/>
</dbReference>
<comment type="function">
    <text evidence="1">Catalyzes the cleavage of 5-oxoproline to form L-glutamate coupled to the hydrolysis of ATP to ADP and inorganic phosphate.</text>
</comment>
<evidence type="ECO:0000313" key="3">
    <source>
        <dbReference type="Proteomes" id="UP000295244"/>
    </source>
</evidence>
<protein>
    <recommendedName>
        <fullName evidence="1">5-oxoprolinase subunit A</fullName>
        <shortName evidence="1">5-OPase subunit A</shortName>
        <ecNumber evidence="1">3.5.2.9</ecNumber>
    </recommendedName>
    <alternativeName>
        <fullName evidence="1">5-oxoprolinase (ATP-hydrolyzing) subunit A</fullName>
    </alternativeName>
</protein>
<evidence type="ECO:0000256" key="1">
    <source>
        <dbReference type="HAMAP-Rule" id="MF_00691"/>
    </source>
</evidence>
<evidence type="ECO:0000313" key="2">
    <source>
        <dbReference type="EMBL" id="TCJ16484.1"/>
    </source>
</evidence>
<comment type="similarity">
    <text evidence="1">Belongs to the LamB/PxpA family.</text>
</comment>
<keyword evidence="1 2" id="KW-0378">Hydrolase</keyword>
<comment type="caution">
    <text evidence="2">The sequence shown here is derived from an EMBL/GenBank/DDBJ whole genome shotgun (WGS) entry which is preliminary data.</text>
</comment>
<comment type="catalytic activity">
    <reaction evidence="1">
        <text>5-oxo-L-proline + ATP + 2 H2O = L-glutamate + ADP + phosphate + H(+)</text>
        <dbReference type="Rhea" id="RHEA:10348"/>
        <dbReference type="ChEBI" id="CHEBI:15377"/>
        <dbReference type="ChEBI" id="CHEBI:15378"/>
        <dbReference type="ChEBI" id="CHEBI:29985"/>
        <dbReference type="ChEBI" id="CHEBI:30616"/>
        <dbReference type="ChEBI" id="CHEBI:43474"/>
        <dbReference type="ChEBI" id="CHEBI:58402"/>
        <dbReference type="ChEBI" id="CHEBI:456216"/>
        <dbReference type="EC" id="3.5.2.9"/>
    </reaction>
</comment>
<dbReference type="NCBIfam" id="NF003814">
    <property type="entry name" value="PRK05406.1-3"/>
    <property type="match status" value="1"/>
</dbReference>
<dbReference type="PANTHER" id="PTHR30292:SF0">
    <property type="entry name" value="5-OXOPROLINASE SUBUNIT A"/>
    <property type="match status" value="1"/>
</dbReference>
<gene>
    <name evidence="1 2" type="primary">pxpA</name>
    <name evidence="2" type="ORF">E0L93_10235</name>
</gene>